<feature type="region of interest" description="Disordered" evidence="2">
    <location>
        <begin position="108"/>
        <end position="128"/>
    </location>
</feature>
<proteinExistence type="predicted"/>
<dbReference type="EMBL" id="CAKLBY020000192">
    <property type="protein sequence ID" value="CAK7932784.1"/>
    <property type="molecule type" value="Genomic_DNA"/>
</dbReference>
<organism evidence="3 4">
    <name type="scientific">Peronospora matthiolae</name>
    <dbReference type="NCBI Taxonomy" id="2874970"/>
    <lineage>
        <taxon>Eukaryota</taxon>
        <taxon>Sar</taxon>
        <taxon>Stramenopiles</taxon>
        <taxon>Oomycota</taxon>
        <taxon>Peronosporomycetes</taxon>
        <taxon>Peronosporales</taxon>
        <taxon>Peronosporaceae</taxon>
        <taxon>Peronospora</taxon>
    </lineage>
</organism>
<dbReference type="CDD" id="cd15489">
    <property type="entry name" value="PHD_SF"/>
    <property type="match status" value="1"/>
</dbReference>
<evidence type="ECO:0000313" key="3">
    <source>
        <dbReference type="EMBL" id="CAK7932784.1"/>
    </source>
</evidence>
<dbReference type="Proteomes" id="UP001162060">
    <property type="component" value="Unassembled WGS sequence"/>
</dbReference>
<gene>
    <name evidence="3" type="ORF">PM001_LOCUS17934</name>
</gene>
<keyword evidence="1" id="KW-0175">Coiled coil</keyword>
<dbReference type="AlphaFoldDB" id="A0AAV1UDT4"/>
<name>A0AAV1UDT4_9STRA</name>
<protein>
    <recommendedName>
        <fullName evidence="5">PHD-type domain-containing protein</fullName>
    </recommendedName>
</protein>
<feature type="coiled-coil region" evidence="1">
    <location>
        <begin position="941"/>
        <end position="980"/>
    </location>
</feature>
<dbReference type="SUPFAM" id="SSF57903">
    <property type="entry name" value="FYVE/PHD zinc finger"/>
    <property type="match status" value="1"/>
</dbReference>
<reference evidence="3" key="1">
    <citation type="submission" date="2024-01" db="EMBL/GenBank/DDBJ databases">
        <authorList>
            <person name="Webb A."/>
        </authorList>
    </citation>
    <scope>NUCLEOTIDE SEQUENCE</scope>
    <source>
        <strain evidence="3">Pm1</strain>
    </source>
</reference>
<dbReference type="InterPro" id="IPR011011">
    <property type="entry name" value="Znf_FYVE_PHD"/>
</dbReference>
<feature type="region of interest" description="Disordered" evidence="2">
    <location>
        <begin position="542"/>
        <end position="575"/>
    </location>
</feature>
<accession>A0AAV1UDT4</accession>
<sequence>MAQSVTCYKCGCLNFSSRHNVCDNCRSKMMASSHNVLHLASESTGSSSASRIKSSAVPARSLGRKRRLDEILLAAKAGPGNYRLPVKSAFYKKQQQSPDVIDLISDDDEEELASDGHSNSKKQKKKTAITTVDDRVELASATLFQSRVFPVVTFVSSHFPSIEDGALLRKQATETLCAGSEPSGETVVAIEPPTSCQMPALRATLATPVSTLEELPEASSSPMAVVDPRPQPIVDSDPEPVAVVNSRPLSVAAGEFTLQSIPVVEPSPQPINAGKSQSIPVVELRPQPIHVVEPQPQSIPAVDPKPQPITVVDSKSSPVAIADPKPFPVAFEKRQQKAQQSTTTVETVLKQSDDLDVTKTNGTVKLETDVGTVCTQEKQNVQAERKLEDSLFRSRVFESIEFRATDFVTTAQVLATARRSHLPNLKSAASVIASVETTVLTEDGYRHADDLIGPVEEAKVASPTAASVAVGTSTTVACAAGSAKIMSSDSVVPPLVSSTTPVVTISLELSSASPSSGGSHPVANSTASLVPGAALPPAALKPAVKEPTREVAVPPVNSSSSRSHEGYTPSAAVQSVAPATKPLPSAAEVNMKPAISASSTSESTLAVECGAKVIPLVSATPRASVDVATKAAPASMTRSERTQATDNANVLLPQEKGPEDSRRFTGEQCDQQASLDGTNDIPGADDELCRKACAAPPQMAQVDPPVLGYCSPEFLEFMRECGNAGFDEEGDPNDVNRLQLKLLDVVDLTSLSSSENGDAISPSSTPRVGGLRQRTWYIPTLESERKRTQPEKVMCELCEEDGIASRLVRCPKCAKYYHKKCAEENGDESICWNCELGSMIDDSELDKEHARHNSEYLAYLKAIRCSSDGADAEDEWVSEDEDQEGDEVMTEVKAGMAAVAESGEDSNAVIGMQVAKELCDNKKRRIYSRGFVSREEFEAQMTEVEEYYINEEARLQQLERERALETKKMAEAAIEQAEAERTINGSQCAGNNAAGDDQAMASEISVQGCNVSTGDILPIAATASQISPSVAPGLSKDTAANHSTSVHLSVPVAAQTTVSAPLVPAATCAAASEVMGSGLPVVLGQPPSTPL</sequence>
<evidence type="ECO:0000256" key="1">
    <source>
        <dbReference type="SAM" id="Coils"/>
    </source>
</evidence>
<evidence type="ECO:0000313" key="4">
    <source>
        <dbReference type="Proteomes" id="UP001162060"/>
    </source>
</evidence>
<evidence type="ECO:0000256" key="2">
    <source>
        <dbReference type="SAM" id="MobiDB-lite"/>
    </source>
</evidence>
<comment type="caution">
    <text evidence="3">The sequence shown here is derived from an EMBL/GenBank/DDBJ whole genome shotgun (WGS) entry which is preliminary data.</text>
</comment>
<evidence type="ECO:0008006" key="5">
    <source>
        <dbReference type="Google" id="ProtNLM"/>
    </source>
</evidence>